<dbReference type="SUPFAM" id="SSF47413">
    <property type="entry name" value="lambda repressor-like DNA-binding domains"/>
    <property type="match status" value="1"/>
</dbReference>
<dbReference type="Proteomes" id="UP000028725">
    <property type="component" value="Unassembled WGS sequence"/>
</dbReference>
<dbReference type="InterPro" id="IPR001387">
    <property type="entry name" value="Cro/C1-type_HTH"/>
</dbReference>
<keyword evidence="4" id="KW-1185">Reference proteome</keyword>
<dbReference type="EMBL" id="JMCB01000010">
    <property type="protein sequence ID" value="KFE66547.1"/>
    <property type="molecule type" value="Genomic_DNA"/>
</dbReference>
<evidence type="ECO:0000313" key="4">
    <source>
        <dbReference type="Proteomes" id="UP000028725"/>
    </source>
</evidence>
<proteinExistence type="predicted"/>
<dbReference type="RefSeq" id="WP_044192453.1">
    <property type="nucleotide sequence ID" value="NZ_JMCB01000010.1"/>
</dbReference>
<dbReference type="OrthoDB" id="5422754at2"/>
<organism evidence="3 4">
    <name type="scientific">Hyalangium minutum</name>
    <dbReference type="NCBI Taxonomy" id="394096"/>
    <lineage>
        <taxon>Bacteria</taxon>
        <taxon>Pseudomonadati</taxon>
        <taxon>Myxococcota</taxon>
        <taxon>Myxococcia</taxon>
        <taxon>Myxococcales</taxon>
        <taxon>Cystobacterineae</taxon>
        <taxon>Archangiaceae</taxon>
        <taxon>Hyalangium</taxon>
    </lineage>
</organism>
<feature type="domain" description="HTH cro/C1-type" evidence="2">
    <location>
        <begin position="63"/>
        <end position="95"/>
    </location>
</feature>
<dbReference type="GO" id="GO:0003677">
    <property type="term" value="F:DNA binding"/>
    <property type="evidence" value="ECO:0007669"/>
    <property type="project" value="InterPro"/>
</dbReference>
<evidence type="ECO:0000259" key="2">
    <source>
        <dbReference type="PROSITE" id="PS50943"/>
    </source>
</evidence>
<evidence type="ECO:0000313" key="3">
    <source>
        <dbReference type="EMBL" id="KFE66547.1"/>
    </source>
</evidence>
<dbReference type="AlphaFoldDB" id="A0A085WFT4"/>
<gene>
    <name evidence="3" type="ORF">DB31_1020</name>
</gene>
<dbReference type="InterPro" id="IPR010982">
    <property type="entry name" value="Lambda_DNA-bd_dom_sf"/>
</dbReference>
<dbReference type="Pfam" id="PF13560">
    <property type="entry name" value="HTH_31"/>
    <property type="match status" value="1"/>
</dbReference>
<dbReference type="SMART" id="SM00530">
    <property type="entry name" value="HTH_XRE"/>
    <property type="match status" value="1"/>
</dbReference>
<dbReference type="STRING" id="394096.DB31_1020"/>
<sequence>MAPTNTKMEFGGEAEEDQELPPELRFTPEELSQGRREAQREAIAVLWKNTAVPHEGFRLGDWLRAVRLEQGLTVTEVATLLGLSERTLLDLEEGQESLKPFSQEAFSTISEMIGLPVPVVERMFFQPRRASKVAQPKLAVSEWIARRVPQFAQMSVAWVLSS</sequence>
<feature type="region of interest" description="Disordered" evidence="1">
    <location>
        <begin position="1"/>
        <end position="33"/>
    </location>
</feature>
<protein>
    <recommendedName>
        <fullName evidence="2">HTH cro/C1-type domain-containing protein</fullName>
    </recommendedName>
</protein>
<comment type="caution">
    <text evidence="3">The sequence shown here is derived from an EMBL/GenBank/DDBJ whole genome shotgun (WGS) entry which is preliminary data.</text>
</comment>
<evidence type="ECO:0000256" key="1">
    <source>
        <dbReference type="SAM" id="MobiDB-lite"/>
    </source>
</evidence>
<dbReference type="PROSITE" id="PS50943">
    <property type="entry name" value="HTH_CROC1"/>
    <property type="match status" value="1"/>
</dbReference>
<dbReference type="CDD" id="cd00093">
    <property type="entry name" value="HTH_XRE"/>
    <property type="match status" value="1"/>
</dbReference>
<name>A0A085WFT4_9BACT</name>
<reference evidence="3 4" key="1">
    <citation type="submission" date="2014-04" db="EMBL/GenBank/DDBJ databases">
        <title>Genome assembly of Hyalangium minutum DSM 14724.</title>
        <authorList>
            <person name="Sharma G."/>
            <person name="Subramanian S."/>
        </authorList>
    </citation>
    <scope>NUCLEOTIDE SEQUENCE [LARGE SCALE GENOMIC DNA]</scope>
    <source>
        <strain evidence="3 4">DSM 14724</strain>
    </source>
</reference>
<dbReference type="Gene3D" id="1.10.260.40">
    <property type="entry name" value="lambda repressor-like DNA-binding domains"/>
    <property type="match status" value="1"/>
</dbReference>
<accession>A0A085WFT4</accession>